<protein>
    <submittedName>
        <fullName evidence="2">Uncharacterized protein</fullName>
    </submittedName>
</protein>
<dbReference type="Proteomes" id="UP000276834">
    <property type="component" value="Unassembled WGS sequence"/>
</dbReference>
<evidence type="ECO:0000256" key="1">
    <source>
        <dbReference type="SAM" id="MobiDB-lite"/>
    </source>
</evidence>
<dbReference type="OrthoDB" id="21443at2759"/>
<sequence>AQVWGGGHTACAAATCGDESHRAGAALSHRRRRGARPGDAGAHACAHVTRAGKGGRARRQGAPGAAGELRPFPEGRGFDSRPRRFRLRGRAGSCHLQKLFGTDGELEDEDFLSAVEDAENQFVIPGHASPSVVPVPPSGPHPSEPHFSEPHSREPHPSRPPTLRPLAGQGEHPVGLQGPPWRGAAPQDELDNDLFLAACRELEGPEVPVGAGAAPVPPGRREKPPWKCTGKENAQECGVPKKLRVAEELVPGSGGLQDGQGPLPSPKLVLRPSAAGACAPRPPPSMGEPGGCGGSVPAPGAACLRPVQAPLGRSSSSVPWTSPAQSCPQPRLPPRPPPGPPSSQGAPGVPEAPRGPQRPRPPERPRGHQPPGAAGGSGQQSPRGTPPSPRPQGEPALPGARRDPAPAGGMGMGWGGRAWVGMGGGWGQDGSGSGLWAGIGWDGSS</sequence>
<feature type="compositionally biased region" description="Pro residues" evidence="1">
    <location>
        <begin position="330"/>
        <end position="341"/>
    </location>
</feature>
<feature type="region of interest" description="Disordered" evidence="1">
    <location>
        <begin position="208"/>
        <end position="237"/>
    </location>
</feature>
<evidence type="ECO:0000313" key="3">
    <source>
        <dbReference type="Proteomes" id="UP000276834"/>
    </source>
</evidence>
<name>A0A3L8Q523_CHLGU</name>
<feature type="region of interest" description="Disordered" evidence="1">
    <location>
        <begin position="24"/>
        <end position="43"/>
    </location>
</feature>
<feature type="compositionally biased region" description="Basic and acidic residues" evidence="1">
    <location>
        <begin position="71"/>
        <end position="82"/>
    </location>
</feature>
<reference evidence="2 3" key="1">
    <citation type="journal article" date="2018" name="Proc. R. Soc. B">
        <title>A non-coding region near Follistatin controls head colour polymorphism in the Gouldian finch.</title>
        <authorList>
            <person name="Toomey M.B."/>
            <person name="Marques C.I."/>
            <person name="Andrade P."/>
            <person name="Araujo P.M."/>
            <person name="Sabatino S."/>
            <person name="Gazda M.A."/>
            <person name="Afonso S."/>
            <person name="Lopes R.J."/>
            <person name="Corbo J.C."/>
            <person name="Carneiro M."/>
        </authorList>
    </citation>
    <scope>NUCLEOTIDE SEQUENCE [LARGE SCALE GENOMIC DNA]</scope>
    <source>
        <strain evidence="2">Red01</strain>
        <tissue evidence="2">Muscle</tissue>
    </source>
</reference>
<accession>A0A3L8Q523</accession>
<gene>
    <name evidence="2" type="ORF">DV515_00019325</name>
</gene>
<feature type="region of interest" description="Disordered" evidence="1">
    <location>
        <begin position="126"/>
        <end position="178"/>
    </location>
</feature>
<comment type="caution">
    <text evidence="2">The sequence shown here is derived from an EMBL/GenBank/DDBJ whole genome shotgun (WGS) entry which is preliminary data.</text>
</comment>
<dbReference type="EMBL" id="QUSF01007595">
    <property type="protein sequence ID" value="RLV62430.1"/>
    <property type="molecule type" value="Genomic_DNA"/>
</dbReference>
<feature type="region of interest" description="Disordered" evidence="1">
    <location>
        <begin position="48"/>
        <end position="82"/>
    </location>
</feature>
<organism evidence="2 3">
    <name type="scientific">Chloebia gouldiae</name>
    <name type="common">Gouldian finch</name>
    <name type="synonym">Erythrura gouldiae</name>
    <dbReference type="NCBI Taxonomy" id="44316"/>
    <lineage>
        <taxon>Eukaryota</taxon>
        <taxon>Metazoa</taxon>
        <taxon>Chordata</taxon>
        <taxon>Craniata</taxon>
        <taxon>Vertebrata</taxon>
        <taxon>Euteleostomi</taxon>
        <taxon>Archelosauria</taxon>
        <taxon>Archosauria</taxon>
        <taxon>Dinosauria</taxon>
        <taxon>Saurischia</taxon>
        <taxon>Theropoda</taxon>
        <taxon>Coelurosauria</taxon>
        <taxon>Aves</taxon>
        <taxon>Neognathae</taxon>
        <taxon>Neoaves</taxon>
        <taxon>Telluraves</taxon>
        <taxon>Australaves</taxon>
        <taxon>Passeriformes</taxon>
        <taxon>Passeroidea</taxon>
        <taxon>Passeridae</taxon>
        <taxon>Chloebia</taxon>
    </lineage>
</organism>
<feature type="compositionally biased region" description="Low complexity" evidence="1">
    <location>
        <begin position="342"/>
        <end position="355"/>
    </location>
</feature>
<feature type="compositionally biased region" description="Gly residues" evidence="1">
    <location>
        <begin position="408"/>
        <end position="445"/>
    </location>
</feature>
<keyword evidence="3" id="KW-1185">Reference proteome</keyword>
<feature type="region of interest" description="Disordered" evidence="1">
    <location>
        <begin position="250"/>
        <end position="445"/>
    </location>
</feature>
<dbReference type="AlphaFoldDB" id="A0A3L8Q523"/>
<feature type="compositionally biased region" description="Basic and acidic residues" evidence="1">
    <location>
        <begin position="219"/>
        <end position="234"/>
    </location>
</feature>
<feature type="compositionally biased region" description="Pro residues" evidence="1">
    <location>
        <begin position="133"/>
        <end position="142"/>
    </location>
</feature>
<feature type="non-terminal residue" evidence="2">
    <location>
        <position position="1"/>
    </location>
</feature>
<evidence type="ECO:0000313" key="2">
    <source>
        <dbReference type="EMBL" id="RLV62430.1"/>
    </source>
</evidence>
<feature type="compositionally biased region" description="Polar residues" evidence="1">
    <location>
        <begin position="313"/>
        <end position="324"/>
    </location>
</feature>
<feature type="compositionally biased region" description="Basic and acidic residues" evidence="1">
    <location>
        <begin position="143"/>
        <end position="157"/>
    </location>
</feature>
<proteinExistence type="predicted"/>